<dbReference type="SUPFAM" id="SSF53474">
    <property type="entry name" value="alpha/beta-Hydrolases"/>
    <property type="match status" value="1"/>
</dbReference>
<feature type="binding site" evidence="7">
    <location>
        <position position="102"/>
    </location>
    <ligand>
        <name>(R)-malate</name>
        <dbReference type="ChEBI" id="CHEBI:15588"/>
    </ligand>
</feature>
<dbReference type="AlphaFoldDB" id="A0A0M3KKY6"/>
<feature type="binding site" evidence="6">
    <location>
        <position position="240"/>
    </location>
    <ligand>
        <name>Mg(2+)</name>
        <dbReference type="ChEBI" id="CHEBI:18420"/>
    </ligand>
</feature>
<dbReference type="PDBsum" id="4UHE"/>
<evidence type="ECO:0000313" key="2">
    <source>
        <dbReference type="PDB" id="4UHC"/>
    </source>
</evidence>
<evidence type="ECO:0007829" key="5">
    <source>
        <dbReference type="PDB" id="4UHC"/>
    </source>
</evidence>
<dbReference type="InterPro" id="IPR000073">
    <property type="entry name" value="AB_hydrolase_1"/>
</dbReference>
<dbReference type="PDBsum" id="4UHF"/>
<dbReference type="SMR" id="A0A0M3KKY6"/>
<dbReference type="PDBsum" id="4UHD"/>
<dbReference type="PDBsum" id="4UHC"/>
<evidence type="ECO:0000259" key="1">
    <source>
        <dbReference type="Pfam" id="PF00561"/>
    </source>
</evidence>
<keyword evidence="5 6" id="KW-0002">3D-structure</keyword>
<dbReference type="PDB" id="4UHF">
    <property type="method" value="X-ray"/>
    <property type="resolution" value="1.08 A"/>
    <property type="chains" value="A=1-282"/>
</dbReference>
<feature type="binding site" evidence="7">
    <location>
        <position position="105"/>
    </location>
    <ligand>
        <name>(R)-malate</name>
        <dbReference type="ChEBI" id="CHEBI:15588"/>
    </ligand>
</feature>
<dbReference type="EC" id="3.1.1.1" evidence="2 3"/>
<dbReference type="PDB" id="4UHC">
    <property type="method" value="X-ray"/>
    <property type="resolution" value="1.03 A"/>
    <property type="chains" value="A=1-282"/>
</dbReference>
<dbReference type="Pfam" id="PF00561">
    <property type="entry name" value="Abhydrolase_1"/>
    <property type="match status" value="1"/>
</dbReference>
<proteinExistence type="evidence at protein level"/>
<evidence type="ECO:0000313" key="4">
    <source>
        <dbReference type="PDB" id="4UHF"/>
    </source>
</evidence>
<accession>A0A0M3KKY6</accession>
<dbReference type="Gene3D" id="3.40.50.1820">
    <property type="entry name" value="alpha/beta hydrolase"/>
    <property type="match status" value="1"/>
</dbReference>
<feature type="binding site" evidence="6">
    <location>
        <position position="237"/>
    </location>
    <ligand>
        <name>Mg(2+)</name>
        <dbReference type="ChEBI" id="CHEBI:18420"/>
    </ligand>
</feature>
<evidence type="ECO:0007829" key="6">
    <source>
        <dbReference type="PDB" id="4UHD"/>
    </source>
</evidence>
<dbReference type="InterPro" id="IPR029058">
    <property type="entry name" value="AB_hydrolase_fold"/>
</dbReference>
<dbReference type="PDB" id="4UHD">
    <property type="method" value="X-ray"/>
    <property type="resolution" value="1.07 A"/>
    <property type="chains" value="A=1-282"/>
</dbReference>
<feature type="binding site" evidence="6">
    <location>
        <position position="234"/>
    </location>
    <ligand>
        <name>Mg(2+)</name>
        <dbReference type="ChEBI" id="CHEBI:18420"/>
    </ligand>
</feature>
<dbReference type="ESTHER" id="9bact-TtEst">
    <property type="family name" value="6_AlphaBeta_hydrolase"/>
</dbReference>
<dbReference type="GO" id="GO:0046872">
    <property type="term" value="F:metal ion binding"/>
    <property type="evidence" value="ECO:0007669"/>
    <property type="project" value="UniProtKB-KW"/>
</dbReference>
<dbReference type="PDB" id="4UHE">
    <property type="method" value="X-ray"/>
    <property type="resolution" value="1.16 A"/>
    <property type="chains" value="A=1-282"/>
</dbReference>
<dbReference type="PRINTS" id="PR00412">
    <property type="entry name" value="EPOXHYDRLASE"/>
</dbReference>
<dbReference type="PANTHER" id="PTHR43798">
    <property type="entry name" value="MONOACYLGLYCEROL LIPASE"/>
    <property type="match status" value="1"/>
</dbReference>
<feature type="binding site" evidence="7">
    <location>
        <position position="35"/>
    </location>
    <ligand>
        <name>(R)-malate</name>
        <dbReference type="ChEBI" id="CHEBI:15588"/>
    </ligand>
</feature>
<feature type="binding site" evidence="7">
    <location>
        <position position="250"/>
    </location>
    <ligand>
        <name>(R)-malate</name>
        <dbReference type="ChEBI" id="CHEBI:15588"/>
    </ligand>
</feature>
<sequence length="282" mass="31131">MAQRVKITTTATPGEIELAFEDTGTGLPVLLVHGFPLDRTMWKAQREELCDEFRVIVPDLRGFGESQVIPGVATMEAMADDLAGLCNHLGLTGKIVLGGLSMGGYVAFAFARKYRDRLAGLILCDTRARPDSPEAKENRRRVAERVRREGPGFIAEEMIPRLCCESTFRNHPEVIEKIRQMILSAPPEGVAAAALGMAERPDSTDLLPALSCPTLVLVGQFDAISPPEEMEAMARTIPQSQFVVIPDAGHLPPMEQPERVTQAIREWLRKVHTEAGHHHHHH</sequence>
<evidence type="ECO:0007829" key="7">
    <source>
        <dbReference type="PDB" id="4UHE"/>
    </source>
</evidence>
<organism evidence="4">
    <name type="scientific">Thermogutta terrifontis</name>
    <dbReference type="NCBI Taxonomy" id="1331910"/>
    <lineage>
        <taxon>Bacteria</taxon>
        <taxon>Pseudomonadati</taxon>
        <taxon>Planctomycetota</taxon>
        <taxon>Planctomycetia</taxon>
        <taxon>Pirellulales</taxon>
        <taxon>Thermoguttaceae</taxon>
        <taxon>Thermogutta</taxon>
    </lineage>
</organism>
<dbReference type="GO" id="GO:0106435">
    <property type="term" value="F:carboxylesterase activity"/>
    <property type="evidence" value="ECO:0007669"/>
    <property type="project" value="UniProtKB-EC"/>
</dbReference>
<dbReference type="InterPro" id="IPR000639">
    <property type="entry name" value="Epox_hydrolase-like"/>
</dbReference>
<feature type="binding site" evidence="7">
    <location>
        <position position="139"/>
    </location>
    <ligand>
        <name>(R)-malate</name>
        <dbReference type="ChEBI" id="CHEBI:15588"/>
    </ligand>
</feature>
<feature type="domain" description="AB hydrolase-1" evidence="1">
    <location>
        <begin position="28"/>
        <end position="256"/>
    </location>
</feature>
<name>A0A0M3KKY6_9BACT</name>
<reference evidence="5 6" key="1">
    <citation type="journal article" date="2015" name="FEBS J.">
        <title>Structural studies of a thermophilic esterase from a new Planctomycetes species, Thermogutta terrifontis.</title>
        <authorList>
            <person name="Sayer C."/>
            <person name="Isupov M.N."/>
            <person name="Bonch-Osmolovskaya E."/>
            <person name="Littlechild J.A."/>
        </authorList>
    </citation>
    <scope>X-RAY CRYSTALLOGRAPHY (1.08 ANGSTROMS)</scope>
</reference>
<dbReference type="InterPro" id="IPR050266">
    <property type="entry name" value="AB_hydrolase_sf"/>
</dbReference>
<evidence type="ECO:0000313" key="3">
    <source>
        <dbReference type="PDB" id="4UHD"/>
    </source>
</evidence>
<protein>
    <submittedName>
        <fullName evidence="2 3">Esterase</fullName>
        <ecNumber evidence="2 3">3.1.1.1</ecNumber>
    </submittedName>
</protein>
<keyword evidence="6" id="KW-0479">Metal-binding</keyword>
<dbReference type="PRINTS" id="PR00111">
    <property type="entry name" value="ABHYDROLASE"/>
</dbReference>